<proteinExistence type="predicted"/>
<evidence type="ECO:0000313" key="1">
    <source>
        <dbReference type="EMBL" id="MCQ8127852.1"/>
    </source>
</evidence>
<sequence>MAYEADFYVPENIIGYTGDIDDKPTVYFKRVEADGMITFGHITQNWFDGTFGESNSPNVGREEVRSAKDYTIENVNNAMLEQAPSINFRHPSRSKITLLDRASKASTKYKLSLAIANFTCQKHWERLTDNEKEQFAKGAKYLHSKKP</sequence>
<gene>
    <name evidence="1" type="ORF">NP596_05200</name>
</gene>
<dbReference type="Proteomes" id="UP001524586">
    <property type="component" value="Unassembled WGS sequence"/>
</dbReference>
<comment type="caution">
    <text evidence="1">The sequence shown here is derived from an EMBL/GenBank/DDBJ whole genome shotgun (WGS) entry which is preliminary data.</text>
</comment>
<organism evidence="1 2">
    <name type="scientific">Methylomonas rivi</name>
    <dbReference type="NCBI Taxonomy" id="2952226"/>
    <lineage>
        <taxon>Bacteria</taxon>
        <taxon>Pseudomonadati</taxon>
        <taxon>Pseudomonadota</taxon>
        <taxon>Gammaproteobacteria</taxon>
        <taxon>Methylococcales</taxon>
        <taxon>Methylococcaceae</taxon>
        <taxon>Methylomonas</taxon>
    </lineage>
</organism>
<reference evidence="1 2" key="1">
    <citation type="submission" date="2022-07" db="EMBL/GenBank/DDBJ databases">
        <title>Methylomonas rivi sp. nov., Methylomonas rosea sp. nov., Methylomonas aureus sp. nov. and Methylomonas subterranea sp. nov., four novel methanotrophs isolated from a freshwater creek and the deep terrestrial subsurface.</title>
        <authorList>
            <person name="Abin C."/>
            <person name="Sankaranarayanan K."/>
            <person name="Garner C."/>
            <person name="Sindelar R."/>
            <person name="Kotary K."/>
            <person name="Garner R."/>
            <person name="Barclay S."/>
            <person name="Lawson P."/>
            <person name="Krumholz L."/>
        </authorList>
    </citation>
    <scope>NUCLEOTIDE SEQUENCE [LARGE SCALE GENOMIC DNA]</scope>
    <source>
        <strain evidence="1 2">WSC-6</strain>
    </source>
</reference>
<dbReference type="RefSeq" id="WP_256614208.1">
    <property type="nucleotide sequence ID" value="NZ_JANIBK010000017.1"/>
</dbReference>
<protein>
    <submittedName>
        <fullName evidence="1">Uncharacterized protein</fullName>
    </submittedName>
</protein>
<accession>A0ABT1U1Z5</accession>
<keyword evidence="2" id="KW-1185">Reference proteome</keyword>
<dbReference type="EMBL" id="JANIBK010000017">
    <property type="protein sequence ID" value="MCQ8127852.1"/>
    <property type="molecule type" value="Genomic_DNA"/>
</dbReference>
<evidence type="ECO:0000313" key="2">
    <source>
        <dbReference type="Proteomes" id="UP001524586"/>
    </source>
</evidence>
<name>A0ABT1U1Z5_9GAMM</name>